<evidence type="ECO:0000256" key="1">
    <source>
        <dbReference type="ARBA" id="ARBA00007905"/>
    </source>
</evidence>
<comment type="caution">
    <text evidence="7">The sequence shown here is derived from an EMBL/GenBank/DDBJ whole genome shotgun (WGS) entry which is preliminary data.</text>
</comment>
<evidence type="ECO:0000313" key="7">
    <source>
        <dbReference type="EMBL" id="KAJ1918554.1"/>
    </source>
</evidence>
<evidence type="ECO:0000256" key="5">
    <source>
        <dbReference type="PIRSR" id="PIRSR000097-3"/>
    </source>
</evidence>
<organism evidence="7 8">
    <name type="scientific">Tieghemiomyces parasiticus</name>
    <dbReference type="NCBI Taxonomy" id="78921"/>
    <lineage>
        <taxon>Eukaryota</taxon>
        <taxon>Fungi</taxon>
        <taxon>Fungi incertae sedis</taxon>
        <taxon>Zoopagomycota</taxon>
        <taxon>Kickxellomycotina</taxon>
        <taxon>Dimargaritomycetes</taxon>
        <taxon>Dimargaritales</taxon>
        <taxon>Dimargaritaceae</taxon>
        <taxon>Tieghemiomyces</taxon>
    </lineage>
</organism>
<dbReference type="InterPro" id="IPR036812">
    <property type="entry name" value="NAD(P)_OxRdtase_dom_sf"/>
</dbReference>
<dbReference type="Gene3D" id="3.20.20.100">
    <property type="entry name" value="NADP-dependent oxidoreductase domain"/>
    <property type="match status" value="1"/>
</dbReference>
<dbReference type="OrthoDB" id="416253at2759"/>
<feature type="domain" description="NADP-dependent oxidoreductase" evidence="6">
    <location>
        <begin position="29"/>
        <end position="265"/>
    </location>
</feature>
<dbReference type="PROSITE" id="PS00062">
    <property type="entry name" value="ALDOKETO_REDUCTASE_2"/>
    <property type="match status" value="1"/>
</dbReference>
<keyword evidence="2" id="KW-0560">Oxidoreductase</keyword>
<name>A0A9W8DP00_9FUNG</name>
<dbReference type="Pfam" id="PF00248">
    <property type="entry name" value="Aldo_ket_red"/>
    <property type="match status" value="1"/>
</dbReference>
<dbReference type="AlphaFoldDB" id="A0A9W8DP00"/>
<feature type="binding site" evidence="4">
    <location>
        <position position="112"/>
    </location>
    <ligand>
        <name>substrate</name>
    </ligand>
</feature>
<reference evidence="7" key="1">
    <citation type="submission" date="2022-07" db="EMBL/GenBank/DDBJ databases">
        <title>Phylogenomic reconstructions and comparative analyses of Kickxellomycotina fungi.</title>
        <authorList>
            <person name="Reynolds N.K."/>
            <person name="Stajich J.E."/>
            <person name="Barry K."/>
            <person name="Grigoriev I.V."/>
            <person name="Crous P."/>
            <person name="Smith M.E."/>
        </authorList>
    </citation>
    <scope>NUCLEOTIDE SEQUENCE</scope>
    <source>
        <strain evidence="7">RSA 861</strain>
    </source>
</reference>
<evidence type="ECO:0000259" key="6">
    <source>
        <dbReference type="Pfam" id="PF00248"/>
    </source>
</evidence>
<dbReference type="PANTHER" id="PTHR43827:SF13">
    <property type="entry name" value="ALDO_KETO REDUCTASE FAMILY PROTEIN"/>
    <property type="match status" value="1"/>
</dbReference>
<feature type="site" description="Lowers pKa of active site Tyr" evidence="5">
    <location>
        <position position="79"/>
    </location>
</feature>
<dbReference type="InterPro" id="IPR020471">
    <property type="entry name" value="AKR"/>
</dbReference>
<feature type="active site" description="Proton donor" evidence="3">
    <location>
        <position position="54"/>
    </location>
</feature>
<evidence type="ECO:0000256" key="3">
    <source>
        <dbReference type="PIRSR" id="PIRSR000097-1"/>
    </source>
</evidence>
<dbReference type="CDD" id="cd19071">
    <property type="entry name" value="AKR_AKR1-5-like"/>
    <property type="match status" value="1"/>
</dbReference>
<dbReference type="GO" id="GO:0016491">
    <property type="term" value="F:oxidoreductase activity"/>
    <property type="evidence" value="ECO:0007669"/>
    <property type="project" value="UniProtKB-KW"/>
</dbReference>
<proteinExistence type="inferred from homology"/>
<keyword evidence="8" id="KW-1185">Reference proteome</keyword>
<dbReference type="InterPro" id="IPR018170">
    <property type="entry name" value="Aldo/ket_reductase_CS"/>
</dbReference>
<dbReference type="FunFam" id="3.20.20.100:FF:000015">
    <property type="entry name" value="Oxidoreductase, aldo/keto reductase family"/>
    <property type="match status" value="1"/>
</dbReference>
<evidence type="ECO:0000256" key="2">
    <source>
        <dbReference type="ARBA" id="ARBA00023002"/>
    </source>
</evidence>
<protein>
    <recommendedName>
        <fullName evidence="6">NADP-dependent oxidoreductase domain-containing protein</fullName>
    </recommendedName>
</protein>
<comment type="similarity">
    <text evidence="1">Belongs to the aldo/keto reductase family.</text>
</comment>
<dbReference type="PRINTS" id="PR00069">
    <property type="entry name" value="ALDKETRDTASE"/>
</dbReference>
<dbReference type="SUPFAM" id="SSF51430">
    <property type="entry name" value="NAD(P)-linked oxidoreductase"/>
    <property type="match status" value="1"/>
</dbReference>
<evidence type="ECO:0000256" key="4">
    <source>
        <dbReference type="PIRSR" id="PIRSR000097-2"/>
    </source>
</evidence>
<dbReference type="InterPro" id="IPR023210">
    <property type="entry name" value="NADP_OxRdtase_dom"/>
</dbReference>
<gene>
    <name evidence="7" type="ORF">IWQ60_007466</name>
</gene>
<evidence type="ECO:0000313" key="8">
    <source>
        <dbReference type="Proteomes" id="UP001150569"/>
    </source>
</evidence>
<sequence length="306" mass="34437">MALNASSARALSNGLRIPMVGYGVYELPSNRQTTEMVKKALEAGYRHIDTAAMYHNETETGLGICESGIPREEIFVTTKLDDPDHGFDRTLKAFRSSLQKLGLDYVDLYLIHSPHGGAQLRTESWRAMEQLHDEGLIKSLGVSNYGVHHLEELLEVARIKPVVNQIEIHPWLDQARIVDFCQQHEIVVEAYSPLARAEKADDPTLKQVATKYGKTWAQILIRWSIQRGYVPLTKTAQASRLPSNLDVFNFAIVKEDMETLNALNEDLHLGKYHGLLRPVGGAGSMTNKFVPLGDVAEQFHYDLLRY</sequence>
<accession>A0A9W8DP00</accession>
<dbReference type="PANTHER" id="PTHR43827">
    <property type="entry name" value="2,5-DIKETO-D-GLUCONIC ACID REDUCTASE"/>
    <property type="match status" value="1"/>
</dbReference>
<dbReference type="EMBL" id="JANBPT010000500">
    <property type="protein sequence ID" value="KAJ1918554.1"/>
    <property type="molecule type" value="Genomic_DNA"/>
</dbReference>
<dbReference type="PIRSF" id="PIRSF000097">
    <property type="entry name" value="AKR"/>
    <property type="match status" value="1"/>
</dbReference>
<dbReference type="Proteomes" id="UP001150569">
    <property type="component" value="Unassembled WGS sequence"/>
</dbReference>